<keyword evidence="12" id="KW-0460">Magnesium</keyword>
<evidence type="ECO:0000256" key="13">
    <source>
        <dbReference type="ARBA" id="ARBA00022967"/>
    </source>
</evidence>
<keyword evidence="14 19" id="KW-1133">Transmembrane helix</keyword>
<dbReference type="RefSeq" id="WP_210204682.1">
    <property type="nucleotide sequence ID" value="NZ_JBHEEX010000008.1"/>
</dbReference>
<dbReference type="InterPro" id="IPR036412">
    <property type="entry name" value="HAD-like_sf"/>
</dbReference>
<dbReference type="SFLD" id="SFLDF00027">
    <property type="entry name" value="p-type_atpase"/>
    <property type="match status" value="1"/>
</dbReference>
<comment type="subcellular location">
    <subcellularLocation>
        <location evidence="2">Cell inner membrane</location>
        <topology evidence="2">Multi-pass membrane protein</topology>
    </subcellularLocation>
</comment>
<dbReference type="Pfam" id="PF00689">
    <property type="entry name" value="Cation_ATPase_C"/>
    <property type="match status" value="1"/>
</dbReference>
<keyword evidence="10" id="KW-0547">Nucleotide-binding</keyword>
<dbReference type="NCBIfam" id="TIGR01524">
    <property type="entry name" value="ATPase-IIIB_Mg"/>
    <property type="match status" value="1"/>
</dbReference>
<evidence type="ECO:0000256" key="9">
    <source>
        <dbReference type="ARBA" id="ARBA00022692"/>
    </source>
</evidence>
<evidence type="ECO:0000256" key="2">
    <source>
        <dbReference type="ARBA" id="ARBA00004429"/>
    </source>
</evidence>
<evidence type="ECO:0000256" key="17">
    <source>
        <dbReference type="ARBA" id="ARBA00047295"/>
    </source>
</evidence>
<evidence type="ECO:0000256" key="16">
    <source>
        <dbReference type="ARBA" id="ARBA00029806"/>
    </source>
</evidence>
<dbReference type="InterPro" id="IPR018303">
    <property type="entry name" value="ATPase_P-typ_P_site"/>
</dbReference>
<keyword evidence="13" id="KW-1278">Translocase</keyword>
<dbReference type="InterPro" id="IPR023298">
    <property type="entry name" value="ATPase_P-typ_TM_dom_sf"/>
</dbReference>
<dbReference type="GO" id="GO:0005524">
    <property type="term" value="F:ATP binding"/>
    <property type="evidence" value="ECO:0007669"/>
    <property type="project" value="UniProtKB-KW"/>
</dbReference>
<dbReference type="InterPro" id="IPR023214">
    <property type="entry name" value="HAD_sf"/>
</dbReference>
<evidence type="ECO:0000256" key="5">
    <source>
        <dbReference type="ARBA" id="ARBA00013555"/>
    </source>
</evidence>
<dbReference type="Pfam" id="PF13246">
    <property type="entry name" value="Cation_ATPase"/>
    <property type="match status" value="1"/>
</dbReference>
<dbReference type="Gene3D" id="3.40.50.1000">
    <property type="entry name" value="HAD superfamily/HAD-like"/>
    <property type="match status" value="1"/>
</dbReference>
<comment type="function">
    <text evidence="1">Mediates magnesium influx to the cytosol.</text>
</comment>
<feature type="domain" description="Cation-transporting P-type ATPase N-terminal" evidence="20">
    <location>
        <begin position="15"/>
        <end position="88"/>
    </location>
</feature>
<keyword evidence="7" id="KW-0997">Cell inner membrane</keyword>
<feature type="transmembrane region" description="Helical" evidence="19">
    <location>
        <begin position="757"/>
        <end position="777"/>
    </location>
</feature>
<dbReference type="SFLD" id="SFLDS00003">
    <property type="entry name" value="Haloacid_Dehalogenase"/>
    <property type="match status" value="1"/>
</dbReference>
<dbReference type="Pfam" id="PF00122">
    <property type="entry name" value="E1-E2_ATPase"/>
    <property type="match status" value="1"/>
</dbReference>
<dbReference type="InterPro" id="IPR008250">
    <property type="entry name" value="ATPase_P-typ_transduc_dom_A_sf"/>
</dbReference>
<dbReference type="EMBL" id="PZZZ01000001">
    <property type="protein sequence ID" value="PTM98533.1"/>
    <property type="molecule type" value="Genomic_DNA"/>
</dbReference>
<evidence type="ECO:0000256" key="10">
    <source>
        <dbReference type="ARBA" id="ARBA00022741"/>
    </source>
</evidence>
<dbReference type="Gene3D" id="3.40.1110.10">
    <property type="entry name" value="Calcium-transporting ATPase, cytoplasmic domain N"/>
    <property type="match status" value="1"/>
</dbReference>
<dbReference type="SMART" id="SM00831">
    <property type="entry name" value="Cation_ATPase_N"/>
    <property type="match status" value="1"/>
</dbReference>
<evidence type="ECO:0000256" key="7">
    <source>
        <dbReference type="ARBA" id="ARBA00022519"/>
    </source>
</evidence>
<accession>A0A2T5BI24</accession>
<evidence type="ECO:0000256" key="6">
    <source>
        <dbReference type="ARBA" id="ARBA00022475"/>
    </source>
</evidence>
<dbReference type="GO" id="GO:0005886">
    <property type="term" value="C:plasma membrane"/>
    <property type="evidence" value="ECO:0007669"/>
    <property type="project" value="UniProtKB-SubCell"/>
</dbReference>
<evidence type="ECO:0000256" key="4">
    <source>
        <dbReference type="ARBA" id="ARBA00012786"/>
    </source>
</evidence>
<comment type="catalytic activity">
    <reaction evidence="17">
        <text>Mg(2+)(out) + ATP + H2O = Mg(2+)(in) + ADP + phosphate + H(+)</text>
        <dbReference type="Rhea" id="RHEA:10260"/>
        <dbReference type="ChEBI" id="CHEBI:15377"/>
        <dbReference type="ChEBI" id="CHEBI:15378"/>
        <dbReference type="ChEBI" id="CHEBI:18420"/>
        <dbReference type="ChEBI" id="CHEBI:30616"/>
        <dbReference type="ChEBI" id="CHEBI:43474"/>
        <dbReference type="ChEBI" id="CHEBI:456216"/>
        <dbReference type="EC" id="7.2.2.14"/>
    </reaction>
</comment>
<dbReference type="InterPro" id="IPR059000">
    <property type="entry name" value="ATPase_P-type_domA"/>
</dbReference>
<dbReference type="SFLD" id="SFLDG00002">
    <property type="entry name" value="C1.7:_P-type_atpase_like"/>
    <property type="match status" value="1"/>
</dbReference>
<feature type="transmembrane region" description="Helical" evidence="19">
    <location>
        <begin position="814"/>
        <end position="838"/>
    </location>
</feature>
<gene>
    <name evidence="21" type="ORF">C7449_101197</name>
</gene>
<dbReference type="SUPFAM" id="SSF81653">
    <property type="entry name" value="Calcium ATPase, transduction domain A"/>
    <property type="match status" value="1"/>
</dbReference>
<dbReference type="Proteomes" id="UP000241247">
    <property type="component" value="Unassembled WGS sequence"/>
</dbReference>
<dbReference type="GO" id="GO:0015444">
    <property type="term" value="F:P-type magnesium transporter activity"/>
    <property type="evidence" value="ECO:0007669"/>
    <property type="project" value="UniProtKB-EC"/>
</dbReference>
<proteinExistence type="inferred from homology"/>
<feature type="transmembrane region" description="Helical" evidence="19">
    <location>
        <begin position="789"/>
        <end position="808"/>
    </location>
</feature>
<evidence type="ECO:0000256" key="12">
    <source>
        <dbReference type="ARBA" id="ARBA00022842"/>
    </source>
</evidence>
<evidence type="ECO:0000259" key="20">
    <source>
        <dbReference type="SMART" id="SM00831"/>
    </source>
</evidence>
<dbReference type="PROSITE" id="PS00154">
    <property type="entry name" value="ATPASE_E1_E2"/>
    <property type="match status" value="1"/>
</dbReference>
<dbReference type="Gene3D" id="1.20.1110.10">
    <property type="entry name" value="Calcium-transporting ATPase, transmembrane domain"/>
    <property type="match status" value="1"/>
</dbReference>
<evidence type="ECO:0000256" key="14">
    <source>
        <dbReference type="ARBA" id="ARBA00022989"/>
    </source>
</evidence>
<name>A0A2T5BI24_MYCDI</name>
<keyword evidence="11" id="KW-0067">ATP-binding</keyword>
<comment type="caution">
    <text evidence="21">The sequence shown here is derived from an EMBL/GenBank/DDBJ whole genome shotgun (WGS) entry which is preliminary data.</text>
</comment>
<dbReference type="SUPFAM" id="SSF81665">
    <property type="entry name" value="Calcium ATPase, transmembrane domain M"/>
    <property type="match status" value="1"/>
</dbReference>
<protein>
    <recommendedName>
        <fullName evidence="5">Magnesium-transporting ATPase, P-type 1</fullName>
        <ecNumber evidence="4">7.2.2.14</ecNumber>
    </recommendedName>
    <alternativeName>
        <fullName evidence="16">Mg(2+) transport ATPase, P-type 1</fullName>
    </alternativeName>
</protein>
<evidence type="ECO:0000256" key="8">
    <source>
        <dbReference type="ARBA" id="ARBA00022553"/>
    </source>
</evidence>
<sequence>MDAVDRKDGPDVASLMWGRPWDEVYADLRASADGLSMADAAARLAAQGPNLLEEPGHQHLLLGLLKRFTNPLVLVLLFAASVAAVTHEHASALIIGTIVVLSVLIDYVQEHRAETAAEALRQRVALSVEVLRDGHHQNLPAAALVPGDVVLLSAGNLVPADCRLIKAEDLFVNEALLTGEPYPVEKDARNAPAADEQASTPDNGVFMGCSVVSGTAQALVVATGRATRIGDIAGALRKEPPPTAFTYGIRSFGMLIVRLTVLLVLFVLLVNLLFDRPLLDSFLFALALAVGLTPELLPMVVSVTLARGAVRMSRKQVIVKRLSAIHDLGSMDILCSDKTGTLTEARIKLAREVDIEGADSNDVFQWAYVNAAFETGLKSPLDEAIIEAAPIDITTWRKIDEVPFDFERRRVSILAERDGRRFLIVKGAPEDVLAHASSYRLAGSEVVRPLDDGARAKALATLDRLGDEGFRLLGVAWREVEPQRDHAGAMDERDLTFAGFAAFLDPPKDSASAAIKALAALGVSVKIITGDNERVTRHVCSALGIAIEGILNGPELANLSDEALFARLPVTTLFCRVTPPQKARIIRALRRRGHVVGYLGDGINDAPSLQAADVGLSVDGAVDVAKDAAALILLKHDLNVLVEGVREGRRTFANIMKYVMMGTSSNFGNMFSMAGAVVILPFLPMSPVQILLNNLLYDTSEIAIPLDRVDDAMIARPRHWDMDFVRNFMLLLGPVSSLFDFFTFGLLLWVFKAGEALFQTSWFVESMMTQVLVIFVIRTRARPWRSRPHPLLAACSLGIVALAVFLPYSPLAAWFGFVPLPLDILLTLAAVTGLYLVLAEQAKHWFFSRHGRPPWSRSSRRSAHRLTSN</sequence>
<evidence type="ECO:0000256" key="11">
    <source>
        <dbReference type="ARBA" id="ARBA00022840"/>
    </source>
</evidence>
<dbReference type="Gene3D" id="2.70.150.10">
    <property type="entry name" value="Calcium-transporting ATPase, cytoplasmic transduction domain A"/>
    <property type="match status" value="1"/>
</dbReference>
<dbReference type="Pfam" id="PF00690">
    <property type="entry name" value="Cation_ATPase_N"/>
    <property type="match status" value="1"/>
</dbReference>
<dbReference type="InterPro" id="IPR006415">
    <property type="entry name" value="P-type_ATPase_IIIB"/>
</dbReference>
<evidence type="ECO:0000313" key="21">
    <source>
        <dbReference type="EMBL" id="PTM98533.1"/>
    </source>
</evidence>
<dbReference type="EC" id="7.2.2.14" evidence="4"/>
<evidence type="ECO:0000256" key="3">
    <source>
        <dbReference type="ARBA" id="ARBA00008746"/>
    </source>
</evidence>
<dbReference type="PANTHER" id="PTHR42861">
    <property type="entry name" value="CALCIUM-TRANSPORTING ATPASE"/>
    <property type="match status" value="1"/>
</dbReference>
<keyword evidence="8" id="KW-0597">Phosphoprotein</keyword>
<evidence type="ECO:0000256" key="1">
    <source>
        <dbReference type="ARBA" id="ARBA00003954"/>
    </source>
</evidence>
<feature type="transmembrane region" description="Helical" evidence="19">
    <location>
        <begin position="247"/>
        <end position="270"/>
    </location>
</feature>
<dbReference type="AlphaFoldDB" id="A0A2T5BI24"/>
<dbReference type="InterPro" id="IPR001757">
    <property type="entry name" value="P_typ_ATPase"/>
</dbReference>
<evidence type="ECO:0000256" key="18">
    <source>
        <dbReference type="SAM" id="MobiDB-lite"/>
    </source>
</evidence>
<keyword evidence="15 19" id="KW-0472">Membrane</keyword>
<dbReference type="InterPro" id="IPR023299">
    <property type="entry name" value="ATPase_P-typ_cyto_dom_N"/>
</dbReference>
<feature type="transmembrane region" description="Helical" evidence="19">
    <location>
        <begin position="282"/>
        <end position="306"/>
    </location>
</feature>
<keyword evidence="6" id="KW-1003">Cell membrane</keyword>
<dbReference type="InterPro" id="IPR006068">
    <property type="entry name" value="ATPase_P-typ_cation-transptr_C"/>
</dbReference>
<dbReference type="PRINTS" id="PR01836">
    <property type="entry name" value="MGATPASE"/>
</dbReference>
<dbReference type="InterPro" id="IPR004014">
    <property type="entry name" value="ATPase_P-typ_cation-transptr_N"/>
</dbReference>
<organism evidence="21 22">
    <name type="scientific">Mycoplana dimorpha</name>
    <dbReference type="NCBI Taxonomy" id="28320"/>
    <lineage>
        <taxon>Bacteria</taxon>
        <taxon>Pseudomonadati</taxon>
        <taxon>Pseudomonadota</taxon>
        <taxon>Alphaproteobacteria</taxon>
        <taxon>Hyphomicrobiales</taxon>
        <taxon>Rhizobiaceae</taxon>
        <taxon>Mycoplana</taxon>
    </lineage>
</organism>
<reference evidence="21 22" key="1">
    <citation type="submission" date="2018-04" db="EMBL/GenBank/DDBJ databases">
        <title>Genomic Encyclopedia of Type Strains, Phase IV (KMG-IV): sequencing the most valuable type-strain genomes for metagenomic binning, comparative biology and taxonomic classification.</title>
        <authorList>
            <person name="Goeker M."/>
        </authorList>
    </citation>
    <scope>NUCLEOTIDE SEQUENCE [LARGE SCALE GENOMIC DNA]</scope>
    <source>
        <strain evidence="21 22">DSM 7138</strain>
    </source>
</reference>
<evidence type="ECO:0000313" key="22">
    <source>
        <dbReference type="Proteomes" id="UP000241247"/>
    </source>
</evidence>
<dbReference type="InterPro" id="IPR044492">
    <property type="entry name" value="P_typ_ATPase_HD_dom"/>
</dbReference>
<feature type="transmembrane region" description="Helical" evidence="19">
    <location>
        <begin position="728"/>
        <end position="751"/>
    </location>
</feature>
<feature type="region of interest" description="Disordered" evidence="18">
    <location>
        <begin position="850"/>
        <end position="869"/>
    </location>
</feature>
<dbReference type="SUPFAM" id="SSF56784">
    <property type="entry name" value="HAD-like"/>
    <property type="match status" value="1"/>
</dbReference>
<keyword evidence="9 19" id="KW-0812">Transmembrane</keyword>
<dbReference type="GO" id="GO:0016887">
    <property type="term" value="F:ATP hydrolysis activity"/>
    <property type="evidence" value="ECO:0007669"/>
    <property type="project" value="InterPro"/>
</dbReference>
<evidence type="ECO:0000256" key="15">
    <source>
        <dbReference type="ARBA" id="ARBA00023136"/>
    </source>
</evidence>
<dbReference type="NCBIfam" id="TIGR01494">
    <property type="entry name" value="ATPase_P-type"/>
    <property type="match status" value="2"/>
</dbReference>
<comment type="similarity">
    <text evidence="3">Belongs to the cation transport ATPase (P-type) (TC 3.A.3) family. Type IIIB subfamily.</text>
</comment>
<keyword evidence="22" id="KW-1185">Reference proteome</keyword>
<evidence type="ECO:0000256" key="19">
    <source>
        <dbReference type="SAM" id="Phobius"/>
    </source>
</evidence>